<comment type="caution">
    <text evidence="1">The sequence shown here is derived from an EMBL/GenBank/DDBJ whole genome shotgun (WGS) entry which is preliminary data.</text>
</comment>
<proteinExistence type="predicted"/>
<keyword evidence="2" id="KW-1185">Reference proteome</keyword>
<accession>A0ABT0B653</accession>
<evidence type="ECO:0008006" key="3">
    <source>
        <dbReference type="Google" id="ProtNLM"/>
    </source>
</evidence>
<dbReference type="SUPFAM" id="SSF101447">
    <property type="entry name" value="Formin homology 2 domain (FH2 domain)"/>
    <property type="match status" value="1"/>
</dbReference>
<dbReference type="Proteomes" id="UP001162880">
    <property type="component" value="Unassembled WGS sequence"/>
</dbReference>
<gene>
    <name evidence="1" type="ORF">MTR64_17055</name>
</gene>
<protein>
    <recommendedName>
        <fullName evidence="3">DUF3829 domain-containing protein</fullName>
    </recommendedName>
</protein>
<dbReference type="EMBL" id="JALHLE010000031">
    <property type="protein sequence ID" value="MCJ2180284.1"/>
    <property type="molecule type" value="Genomic_DNA"/>
</dbReference>
<evidence type="ECO:0000313" key="2">
    <source>
        <dbReference type="Proteomes" id="UP001162880"/>
    </source>
</evidence>
<name>A0ABT0B653_9SPHN</name>
<organism evidence="1 2">
    <name type="scientific">Novosphingobium album</name>
    <name type="common">ex Hu et al. 2023</name>
    <dbReference type="NCBI Taxonomy" id="2930093"/>
    <lineage>
        <taxon>Bacteria</taxon>
        <taxon>Pseudomonadati</taxon>
        <taxon>Pseudomonadota</taxon>
        <taxon>Alphaproteobacteria</taxon>
        <taxon>Sphingomonadales</taxon>
        <taxon>Sphingomonadaceae</taxon>
        <taxon>Novosphingobium</taxon>
    </lineage>
</organism>
<reference evidence="1" key="1">
    <citation type="submission" date="2022-03" db="EMBL/GenBank/DDBJ databases">
        <title>Identification of a novel bacterium isolated from mangrove sediments.</title>
        <authorList>
            <person name="Pan X."/>
        </authorList>
    </citation>
    <scope>NUCLEOTIDE SEQUENCE</scope>
    <source>
        <strain evidence="1">B2580</strain>
    </source>
</reference>
<sequence>MECDWVDYRKFKDLGRRLPLLAGSAIVLTVAALSGCAAPPPPPPPPPPPVAVVPPMPVPPMGAPLEMTIPPHDADGSRHTVNSGISTSQAVWNLRSAYNVAALNCVEAEYAPILAGYKRFLGVYAKSLAAANREIDASFRTQHKGRAAIVARESYQTQVYNFFALPPVDAEFCKAAMELTTELETVDAGQFNTYSFVGLAKMEAPFKAFFDSYEKYKADLAAWQARYGGGLITVRPDFDQQASQQAAHSPTYAQ</sequence>
<evidence type="ECO:0000313" key="1">
    <source>
        <dbReference type="EMBL" id="MCJ2180284.1"/>
    </source>
</evidence>